<feature type="repeat" description="ANK" evidence="3">
    <location>
        <begin position="201"/>
        <end position="235"/>
    </location>
</feature>
<evidence type="ECO:0000313" key="5">
    <source>
        <dbReference type="Proteomes" id="UP001159405"/>
    </source>
</evidence>
<gene>
    <name evidence="4" type="ORF">PLOB_00048302</name>
</gene>
<feature type="repeat" description="ANK" evidence="3">
    <location>
        <begin position="135"/>
        <end position="167"/>
    </location>
</feature>
<accession>A0ABN8PY32</accession>
<feature type="non-terminal residue" evidence="4">
    <location>
        <position position="1"/>
    </location>
</feature>
<dbReference type="PANTHER" id="PTHR24178">
    <property type="entry name" value="MOLTING PROTEIN MLT-4"/>
    <property type="match status" value="1"/>
</dbReference>
<feature type="repeat" description="ANK" evidence="3">
    <location>
        <begin position="337"/>
        <end position="372"/>
    </location>
</feature>
<feature type="repeat" description="ANK" evidence="3">
    <location>
        <begin position="236"/>
        <end position="268"/>
    </location>
</feature>
<dbReference type="PROSITE" id="PS50297">
    <property type="entry name" value="ANK_REP_REGION"/>
    <property type="match status" value="10"/>
</dbReference>
<feature type="repeat" description="ANK" evidence="3">
    <location>
        <begin position="92"/>
        <end position="124"/>
    </location>
</feature>
<evidence type="ECO:0000313" key="4">
    <source>
        <dbReference type="EMBL" id="CAH3150834.1"/>
    </source>
</evidence>
<keyword evidence="2 3" id="KW-0040">ANK repeat</keyword>
<dbReference type="PANTHER" id="PTHR24178:SF9">
    <property type="entry name" value="ANK_REP_REGION DOMAIN-CONTAINING PROTEIN"/>
    <property type="match status" value="1"/>
</dbReference>
<organism evidence="4 5">
    <name type="scientific">Porites lobata</name>
    <dbReference type="NCBI Taxonomy" id="104759"/>
    <lineage>
        <taxon>Eukaryota</taxon>
        <taxon>Metazoa</taxon>
        <taxon>Cnidaria</taxon>
        <taxon>Anthozoa</taxon>
        <taxon>Hexacorallia</taxon>
        <taxon>Scleractinia</taxon>
        <taxon>Fungiina</taxon>
        <taxon>Poritidae</taxon>
        <taxon>Porites</taxon>
    </lineage>
</organism>
<dbReference type="EMBL" id="CALNXK010000090">
    <property type="protein sequence ID" value="CAH3150834.1"/>
    <property type="molecule type" value="Genomic_DNA"/>
</dbReference>
<dbReference type="SMART" id="SM00248">
    <property type="entry name" value="ANK"/>
    <property type="match status" value="13"/>
</dbReference>
<name>A0ABN8PY32_9CNID</name>
<dbReference type="PROSITE" id="PS50088">
    <property type="entry name" value="ANK_REPEAT"/>
    <property type="match status" value="10"/>
</dbReference>
<evidence type="ECO:0000256" key="1">
    <source>
        <dbReference type="ARBA" id="ARBA00022737"/>
    </source>
</evidence>
<feature type="repeat" description="ANK" evidence="3">
    <location>
        <begin position="168"/>
        <end position="200"/>
    </location>
</feature>
<comment type="caution">
    <text evidence="4">The sequence shown here is derived from an EMBL/GenBank/DDBJ whole genome shotgun (WGS) entry which is preliminary data.</text>
</comment>
<dbReference type="Pfam" id="PF12796">
    <property type="entry name" value="Ank_2"/>
    <property type="match status" value="3"/>
</dbReference>
<feature type="repeat" description="ANK" evidence="3">
    <location>
        <begin position="406"/>
        <end position="434"/>
    </location>
</feature>
<keyword evidence="1" id="KW-0677">Repeat</keyword>
<keyword evidence="5" id="KW-1185">Reference proteome</keyword>
<dbReference type="Pfam" id="PF13637">
    <property type="entry name" value="Ank_4"/>
    <property type="match status" value="1"/>
</dbReference>
<feature type="repeat" description="ANK" evidence="3">
    <location>
        <begin position="373"/>
        <end position="405"/>
    </location>
</feature>
<evidence type="ECO:0000256" key="3">
    <source>
        <dbReference type="PROSITE-ProRule" id="PRU00023"/>
    </source>
</evidence>
<dbReference type="SUPFAM" id="SSF48403">
    <property type="entry name" value="Ankyrin repeat"/>
    <property type="match status" value="2"/>
</dbReference>
<proteinExistence type="predicted"/>
<dbReference type="InterPro" id="IPR002110">
    <property type="entry name" value="Ankyrin_rpt"/>
</dbReference>
<reference evidence="4 5" key="1">
    <citation type="submission" date="2022-05" db="EMBL/GenBank/DDBJ databases">
        <authorList>
            <consortium name="Genoscope - CEA"/>
            <person name="William W."/>
        </authorList>
    </citation>
    <scope>NUCLEOTIDE SEQUENCE [LARGE SCALE GENOMIC DNA]</scope>
</reference>
<feature type="repeat" description="ANK" evidence="3">
    <location>
        <begin position="269"/>
        <end position="303"/>
    </location>
</feature>
<dbReference type="InterPro" id="IPR036770">
    <property type="entry name" value="Ankyrin_rpt-contain_sf"/>
</dbReference>
<evidence type="ECO:0000256" key="2">
    <source>
        <dbReference type="ARBA" id="ARBA00023043"/>
    </source>
</evidence>
<feature type="repeat" description="ANK" evidence="3">
    <location>
        <begin position="304"/>
        <end position="336"/>
    </location>
</feature>
<dbReference type="Gene3D" id="1.25.40.20">
    <property type="entry name" value="Ankyrin repeat-containing domain"/>
    <property type="match status" value="6"/>
</dbReference>
<sequence>CRSKKREQDQGCGYVCFAMEQLHYEEGTYHDQCQVFEASKSGDAVLLDKSLRKLKCNERAYALEERTCHEGVHLNLRHGVDLGCASLKAYEGESTPLLVAAGNGNLDCVKILLQYEADIEGQGRFFLFKSVYPDVSTTPMIAAAGNGHVHVLRCLVENGADVNGTSDDGFTALMIASYFGQLDAVNFLIKHGAGIHHKDNLGYTALHHAVTHDLGSCELLSCLIKNGANVNARANDNRTPLMVASENNHVNSVIFLTDHGANIDLQDREGYSSLHYAAGNISDLCDVLDLLITNGADVNASTNDKFTPLIIASNCNNLNVVNSLIQHGANIHLVDRYGRTALHYSITVVDHDSVTVLRSLIKNGADVNALTNDKCSPLMMSSLSGSVNVVTILVENGANMDIQNQDGDTALHYAVCATRNSSEVVHKLLTLGASRLRNRKGLTPLLFASYMLKHSLVEELIQRPEITKEQRIDALELLGASLTVWQRASKGSINEYIKRGMEERFTDSSNPLLKQPMEPVEAYQNRKECQTLEQLAQIEGDRNAMVIDSLLILERFFGTKDTELLPQIRWSATEKWYIDSYIRIGLYQHAIRVAHCCNQSAISDLYEAMCLLYADTEDCALQRGKFLLELLDQTVLEYKYQRKLGEQFGVKLGKDECKILFGSTVKLVHMISTHKYWKESKTSCVSELLRKLRYQNPRDQCGNTLLHRIPCLDAAKLLLSAGFNVNAMNNDGDTPLHRAVKLLPLSGGKIQFLTDMLHVLFDGGAHHDFVNNDGKTPMDMAKTDEARMILSEKRNLELKCISARAVIKFRIPYLGVVPKTLEKYISMH</sequence>
<dbReference type="Pfam" id="PF00023">
    <property type="entry name" value="Ank"/>
    <property type="match status" value="3"/>
</dbReference>
<protein>
    <recommendedName>
        <fullName evidence="6">Ankyrin repeat protein</fullName>
    </recommendedName>
</protein>
<dbReference type="Proteomes" id="UP001159405">
    <property type="component" value="Unassembled WGS sequence"/>
</dbReference>
<evidence type="ECO:0008006" key="6">
    <source>
        <dbReference type="Google" id="ProtNLM"/>
    </source>
</evidence>